<keyword evidence="5" id="KW-1185">Reference proteome</keyword>
<keyword evidence="1" id="KW-0285">Flavoprotein</keyword>
<protein>
    <recommendedName>
        <fullName evidence="6">Nitronate monooxygenase domain-containing protein</fullName>
    </recommendedName>
</protein>
<accession>A0A8H5GUX4</accession>
<dbReference type="PANTHER" id="PTHR32332:SF31">
    <property type="entry name" value="2-NITROPROPANE DIOXYGENASE FAMILY, PUTATIVE (AFU_ORTHOLOGUE AFUA_2G09850)-RELATED"/>
    <property type="match status" value="1"/>
</dbReference>
<dbReference type="Gene3D" id="3.20.20.70">
    <property type="entry name" value="Aldolase class I"/>
    <property type="match status" value="1"/>
</dbReference>
<sequence length="343" mass="36651">MPITTRLTTLLGIQSPIVSAPMASAASPAMAAAVTGAGAFGFFGAGRDTSQQLRDGLRSIRKTLDIPSGAPVPAGVGFLGWILDRTEVSDDPRIPAYLEEMPAAIWFAFGTDLGKYITQVRAYDAKREHKTLVFVIVNSVEEALRATNEWKVDVLVVQGNEAGGHGGSYAPPLLSLLQAVLNEISNGPVIIAAGGITTGAQSAALLAMGADGVVIGSRLLCAPESVYSEAIKEEILKAGMNATARSYAFDDVNRTRYWPEGIDGRALANDILVDFDKGLDLDARLKNYDEAKTKGERSRLVVWAGVGIGFVKDKRDSATIIKEIHDEMVHTLQAVTRRISLKL</sequence>
<evidence type="ECO:0008006" key="6">
    <source>
        <dbReference type="Google" id="ProtNLM"/>
    </source>
</evidence>
<dbReference type="GO" id="GO:0018580">
    <property type="term" value="F:nitronate monooxygenase activity"/>
    <property type="evidence" value="ECO:0007669"/>
    <property type="project" value="InterPro"/>
</dbReference>
<keyword evidence="3" id="KW-0560">Oxidoreductase</keyword>
<dbReference type="PANTHER" id="PTHR32332">
    <property type="entry name" value="2-NITROPROPANE DIOXYGENASE"/>
    <property type="match status" value="1"/>
</dbReference>
<proteinExistence type="predicted"/>
<dbReference type="InterPro" id="IPR013785">
    <property type="entry name" value="Aldolase_TIM"/>
</dbReference>
<evidence type="ECO:0000313" key="4">
    <source>
        <dbReference type="EMBL" id="KAF5371387.1"/>
    </source>
</evidence>
<comment type="caution">
    <text evidence="4">The sequence shown here is derived from an EMBL/GenBank/DDBJ whole genome shotgun (WGS) entry which is preliminary data.</text>
</comment>
<evidence type="ECO:0000256" key="1">
    <source>
        <dbReference type="ARBA" id="ARBA00022630"/>
    </source>
</evidence>
<reference evidence="4 5" key="1">
    <citation type="journal article" date="2020" name="ISME J.">
        <title>Uncovering the hidden diversity of litter-decomposition mechanisms in mushroom-forming fungi.</title>
        <authorList>
            <person name="Floudas D."/>
            <person name="Bentzer J."/>
            <person name="Ahren D."/>
            <person name="Johansson T."/>
            <person name="Persson P."/>
            <person name="Tunlid A."/>
        </authorList>
    </citation>
    <scope>NUCLEOTIDE SEQUENCE [LARGE SCALE GENOMIC DNA]</scope>
    <source>
        <strain evidence="4 5">CBS 661.87</strain>
    </source>
</reference>
<dbReference type="SUPFAM" id="SSF51412">
    <property type="entry name" value="Inosine monophosphate dehydrogenase (IMPDH)"/>
    <property type="match status" value="1"/>
</dbReference>
<gene>
    <name evidence="4" type="ORF">D9615_009693</name>
</gene>
<dbReference type="EMBL" id="JAACJP010000047">
    <property type="protein sequence ID" value="KAF5371387.1"/>
    <property type="molecule type" value="Genomic_DNA"/>
</dbReference>
<dbReference type="OrthoDB" id="2349068at2759"/>
<dbReference type="AlphaFoldDB" id="A0A8H5GUX4"/>
<evidence type="ECO:0000256" key="3">
    <source>
        <dbReference type="ARBA" id="ARBA00023002"/>
    </source>
</evidence>
<keyword evidence="2" id="KW-0288">FMN</keyword>
<dbReference type="Proteomes" id="UP000565441">
    <property type="component" value="Unassembled WGS sequence"/>
</dbReference>
<name>A0A8H5GUX4_9AGAR</name>
<dbReference type="Pfam" id="PF03060">
    <property type="entry name" value="NMO"/>
    <property type="match status" value="2"/>
</dbReference>
<evidence type="ECO:0000256" key="2">
    <source>
        <dbReference type="ARBA" id="ARBA00022643"/>
    </source>
</evidence>
<evidence type="ECO:0000313" key="5">
    <source>
        <dbReference type="Proteomes" id="UP000565441"/>
    </source>
</evidence>
<organism evidence="4 5">
    <name type="scientific">Tricholomella constricta</name>
    <dbReference type="NCBI Taxonomy" id="117010"/>
    <lineage>
        <taxon>Eukaryota</taxon>
        <taxon>Fungi</taxon>
        <taxon>Dikarya</taxon>
        <taxon>Basidiomycota</taxon>
        <taxon>Agaricomycotina</taxon>
        <taxon>Agaricomycetes</taxon>
        <taxon>Agaricomycetidae</taxon>
        <taxon>Agaricales</taxon>
        <taxon>Tricholomatineae</taxon>
        <taxon>Lyophyllaceae</taxon>
        <taxon>Tricholomella</taxon>
    </lineage>
</organism>
<dbReference type="InterPro" id="IPR004136">
    <property type="entry name" value="NMO"/>
</dbReference>
<dbReference type="CDD" id="cd04730">
    <property type="entry name" value="NPD_like"/>
    <property type="match status" value="1"/>
</dbReference>